<reference evidence="3" key="1">
    <citation type="journal article" date="2019" name="Int. J. Syst. Evol. Microbiol.">
        <title>The Global Catalogue of Microorganisms (GCM) 10K type strain sequencing project: providing services to taxonomists for standard genome sequencing and annotation.</title>
        <authorList>
            <consortium name="The Broad Institute Genomics Platform"/>
            <consortium name="The Broad Institute Genome Sequencing Center for Infectious Disease"/>
            <person name="Wu L."/>
            <person name="Ma J."/>
        </authorList>
    </citation>
    <scope>NUCLEOTIDE SEQUENCE [LARGE SCALE GENOMIC DNA]</scope>
    <source>
        <strain evidence="3">JCM 17442</strain>
    </source>
</reference>
<dbReference type="RefSeq" id="WP_344794260.1">
    <property type="nucleotide sequence ID" value="NZ_BAABAU010000001.1"/>
</dbReference>
<organism evidence="2 3">
    <name type="scientific">Frondihabitans peucedani</name>
    <dbReference type="NCBI Taxonomy" id="598626"/>
    <lineage>
        <taxon>Bacteria</taxon>
        <taxon>Bacillati</taxon>
        <taxon>Actinomycetota</taxon>
        <taxon>Actinomycetes</taxon>
        <taxon>Micrococcales</taxon>
        <taxon>Microbacteriaceae</taxon>
        <taxon>Frondihabitans</taxon>
    </lineage>
</organism>
<accession>A0ABP8E0H2</accession>
<protein>
    <recommendedName>
        <fullName evidence="4">Secreted protein</fullName>
    </recommendedName>
</protein>
<proteinExistence type="predicted"/>
<evidence type="ECO:0008006" key="4">
    <source>
        <dbReference type="Google" id="ProtNLM"/>
    </source>
</evidence>
<comment type="caution">
    <text evidence="2">The sequence shown here is derived from an EMBL/GenBank/DDBJ whole genome shotgun (WGS) entry which is preliminary data.</text>
</comment>
<dbReference type="EMBL" id="BAABAU010000001">
    <property type="protein sequence ID" value="GAA4265686.1"/>
    <property type="molecule type" value="Genomic_DNA"/>
</dbReference>
<name>A0ABP8E0H2_9MICO</name>
<evidence type="ECO:0000313" key="2">
    <source>
        <dbReference type="EMBL" id="GAA4265686.1"/>
    </source>
</evidence>
<evidence type="ECO:0000313" key="3">
    <source>
        <dbReference type="Proteomes" id="UP001501594"/>
    </source>
</evidence>
<evidence type="ECO:0000256" key="1">
    <source>
        <dbReference type="SAM" id="MobiDB-lite"/>
    </source>
</evidence>
<feature type="region of interest" description="Disordered" evidence="1">
    <location>
        <begin position="98"/>
        <end position="118"/>
    </location>
</feature>
<dbReference type="Proteomes" id="UP001501594">
    <property type="component" value="Unassembled WGS sequence"/>
</dbReference>
<sequence>MKNPFASFGSQWIAKTVTLAVIVAGGATVAVSNLPEPADHVVAHLPAKDAATWGMPLDRYVIVSFGKRDYAEDLLVAKCLSGRGIDWPVPWQDVDQYRGDAQSQTPRPLSGSAASERGYHGQAEDEFSTYLWHRFVAASALPKSQQATEDDCLAQVRVARLSTAAVSGRNQVASTRAVELAGLAYTRALRDPRVTDAGARWRSCLAPAAAEARVGALPADPSGMPSIGVRQLFGTDVASGRVTSAEKRLATADAACQTSSGYRRALYTAEYRLQSRVTADDARILAAATADQPAFDRRLDRIVAENLPAKPGS</sequence>
<gene>
    <name evidence="2" type="ORF">GCM10022256_12980</name>
</gene>
<keyword evidence="3" id="KW-1185">Reference proteome</keyword>